<reference evidence="2 3" key="1">
    <citation type="submission" date="2013-07" db="EMBL/GenBank/DDBJ databases">
        <title>Completed genome of Sphingomonas sanxanigenens NX02.</title>
        <authorList>
            <person name="Ma T."/>
            <person name="Huang H."/>
            <person name="Wu M."/>
            <person name="Li X."/>
            <person name="Li G."/>
        </authorList>
    </citation>
    <scope>NUCLEOTIDE SEQUENCE [LARGE SCALE GENOMIC DNA]</scope>
    <source>
        <strain evidence="2 3">NX02</strain>
    </source>
</reference>
<dbReference type="AlphaFoldDB" id="W0AED9"/>
<evidence type="ECO:0000313" key="3">
    <source>
        <dbReference type="Proteomes" id="UP000018851"/>
    </source>
</evidence>
<gene>
    <name evidence="2" type="ORF">NX02_14895</name>
</gene>
<dbReference type="Proteomes" id="UP000018851">
    <property type="component" value="Chromosome"/>
</dbReference>
<dbReference type="PATRIC" id="fig|1123269.5.peg.2904"/>
<dbReference type="OrthoDB" id="7470453at2"/>
<evidence type="ECO:0000256" key="1">
    <source>
        <dbReference type="SAM" id="MobiDB-lite"/>
    </source>
</evidence>
<accession>W0AED9</accession>
<feature type="region of interest" description="Disordered" evidence="1">
    <location>
        <begin position="138"/>
        <end position="164"/>
    </location>
</feature>
<dbReference type="KEGG" id="ssan:NX02_14895"/>
<dbReference type="RefSeq" id="WP_025292866.1">
    <property type="nucleotide sequence ID" value="NZ_CP006644.1"/>
</dbReference>
<protein>
    <submittedName>
        <fullName evidence="2">Uncharacterized protein</fullName>
    </submittedName>
</protein>
<keyword evidence="3" id="KW-1185">Reference proteome</keyword>
<dbReference type="HOGENOM" id="CLU_976284_0_0_5"/>
<proteinExistence type="predicted"/>
<name>W0AED9_9SPHN</name>
<organism evidence="2 3">
    <name type="scientific">Sphingomonas sanxanigenens DSM 19645 = NX02</name>
    <dbReference type="NCBI Taxonomy" id="1123269"/>
    <lineage>
        <taxon>Bacteria</taxon>
        <taxon>Pseudomonadati</taxon>
        <taxon>Pseudomonadota</taxon>
        <taxon>Alphaproteobacteria</taxon>
        <taxon>Sphingomonadales</taxon>
        <taxon>Sphingomonadaceae</taxon>
        <taxon>Sphingomonas</taxon>
    </lineage>
</organism>
<dbReference type="eggNOG" id="ENOG5032Q0E">
    <property type="taxonomic scope" value="Bacteria"/>
</dbReference>
<feature type="compositionally biased region" description="Pro residues" evidence="1">
    <location>
        <begin position="148"/>
        <end position="161"/>
    </location>
</feature>
<evidence type="ECO:0000313" key="2">
    <source>
        <dbReference type="EMBL" id="AHE54663.1"/>
    </source>
</evidence>
<dbReference type="EMBL" id="CP006644">
    <property type="protein sequence ID" value="AHE54663.1"/>
    <property type="molecule type" value="Genomic_DNA"/>
</dbReference>
<sequence length="310" mass="32638">MREPNLRTSRLAIAGGLIAAIAIGAAGFQLGRQTLPQPPPAATPLPLPEAPPRVKVQRVLQRAEIIALAGQAADALAAKAPLPDSVTAAAGNRFDLILPFGCDGPTAEGSTAPLRWTYDFDAQTLRIHVEPARWQPSDWGLAESAPAGEPPPDDAPPPEPAPRIEGFWIERPWSTADRCPRGTGAAAPADAQPPAATAETLAVAQFIPAEPRATAKPSSRAFDTVKRVAPEALKASQGFRIRLTGRIGSVPDWGPDRGPEKGPVHCIQTGGIAQRPVCAVAVTLDELRIENPESDDVLATWSLARAARVE</sequence>